<dbReference type="Pfam" id="PF12706">
    <property type="entry name" value="Lactamase_B_2"/>
    <property type="match status" value="1"/>
</dbReference>
<comment type="caution">
    <text evidence="2">The sequence shown here is derived from an EMBL/GenBank/DDBJ whole genome shotgun (WGS) entry which is preliminary data.</text>
</comment>
<dbReference type="GO" id="GO:0016787">
    <property type="term" value="F:hydrolase activity"/>
    <property type="evidence" value="ECO:0007669"/>
    <property type="project" value="UniProtKB-KW"/>
</dbReference>
<reference evidence="2 3" key="1">
    <citation type="submission" date="2017-08" db="EMBL/GenBank/DDBJ databases">
        <title>WGS of Clinical strains of the CDC Group NO-1 linked to zoonotic infections in humans.</title>
        <authorList>
            <person name="Bernier A.-M."/>
            <person name="Bernard K."/>
        </authorList>
    </citation>
    <scope>NUCLEOTIDE SEQUENCE [LARGE SCALE GENOMIC DNA]</scope>
    <source>
        <strain evidence="2 3">NML03-0146</strain>
    </source>
</reference>
<dbReference type="InterPro" id="IPR052533">
    <property type="entry name" value="WalJ/YycJ-like"/>
</dbReference>
<protein>
    <submittedName>
        <fullName evidence="2">MBL fold metallo-hydrolase</fullName>
    </submittedName>
</protein>
<dbReference type="Proteomes" id="UP000217999">
    <property type="component" value="Unassembled WGS sequence"/>
</dbReference>
<keyword evidence="2" id="KW-0378">Hydrolase</keyword>
<name>A0A2A2A6Q2_9BURK</name>
<dbReference type="PANTHER" id="PTHR47619:SF1">
    <property type="entry name" value="EXODEOXYRIBONUCLEASE WALJ"/>
    <property type="match status" value="1"/>
</dbReference>
<evidence type="ECO:0000259" key="1">
    <source>
        <dbReference type="SMART" id="SM00849"/>
    </source>
</evidence>
<evidence type="ECO:0000313" key="3">
    <source>
        <dbReference type="Proteomes" id="UP000217999"/>
    </source>
</evidence>
<accession>A0A2A2A6Q2</accession>
<dbReference type="Gene3D" id="3.60.15.10">
    <property type="entry name" value="Ribonuclease Z/Hydroxyacylglutathione hydrolase-like"/>
    <property type="match status" value="1"/>
</dbReference>
<feature type="domain" description="Metallo-beta-lactamase" evidence="1">
    <location>
        <begin position="11"/>
        <end position="193"/>
    </location>
</feature>
<proteinExistence type="predicted"/>
<dbReference type="SMART" id="SM00849">
    <property type="entry name" value="Lactamase_B"/>
    <property type="match status" value="1"/>
</dbReference>
<sequence>MRFRSLASGSAANATLVQGCDGQGAAMTVLIDCGLTQRQLAARLQGDGLQLRDIQAIFVTHEHSDHVGPSFELARSLGIPIWSSYGTWQGAGCPDAGDLWRVACDGQPIAWGAMQATPFTVPHDAREPLQLCIRQGQARLALLTDLGHVTPHALAHAAHCQALLLEFNHEPELLQQSRYPPFLKRRIAGPRGHLSNAAAAQLLAQVLHAGLRHVVAGHLSQQNNCPQRTLQWMRQAVGEHPVALHIATQEQGCDWIELDAGGAQQEAAASIHAEPAGVQA</sequence>
<organism evidence="2 3">
    <name type="scientific">Vandammella animalimorsus</name>
    <dbReference type="NCBI Taxonomy" id="2029117"/>
    <lineage>
        <taxon>Bacteria</taxon>
        <taxon>Pseudomonadati</taxon>
        <taxon>Pseudomonadota</taxon>
        <taxon>Betaproteobacteria</taxon>
        <taxon>Burkholderiales</taxon>
        <taxon>Comamonadaceae</taxon>
        <taxon>Vandammella</taxon>
    </lineage>
</organism>
<dbReference type="InterPro" id="IPR001279">
    <property type="entry name" value="Metallo-B-lactamas"/>
</dbReference>
<dbReference type="SUPFAM" id="SSF56281">
    <property type="entry name" value="Metallo-hydrolase/oxidoreductase"/>
    <property type="match status" value="1"/>
</dbReference>
<gene>
    <name evidence="2" type="ORF">CK620_10485</name>
</gene>
<dbReference type="AlphaFoldDB" id="A0A2A2A6Q2"/>
<dbReference type="EMBL" id="NSJF01000005">
    <property type="protein sequence ID" value="PAT34195.1"/>
    <property type="molecule type" value="Genomic_DNA"/>
</dbReference>
<evidence type="ECO:0000313" key="2">
    <source>
        <dbReference type="EMBL" id="PAT34195.1"/>
    </source>
</evidence>
<dbReference type="InterPro" id="IPR036866">
    <property type="entry name" value="RibonucZ/Hydroxyglut_hydro"/>
</dbReference>
<dbReference type="PANTHER" id="PTHR47619">
    <property type="entry name" value="METALLO-HYDROLASE YYCJ-RELATED"/>
    <property type="match status" value="1"/>
</dbReference>
<dbReference type="PROSITE" id="PS51257">
    <property type="entry name" value="PROKAR_LIPOPROTEIN"/>
    <property type="match status" value="1"/>
</dbReference>